<dbReference type="Proteomes" id="UP000237056">
    <property type="component" value="Unassembled WGS sequence"/>
</dbReference>
<sequence>MNITTSKMALKKEIKRKGINKNGYSRVPRNILDFLLDAKKQGLTIHSLRIVLIMLARVQENQITTERQLDLFEKDLDLFERDFTDTTKHTNYTVQFNFLWKDLLPENSRNYSSALKGLQELLNYRGVHDFENDKGEKIKLFSSIISDLLINEGKRGVKFTMNILWYKMFLLLRKNNKFNANNFSNKIIFKYNHINCYVWYFYLKALGTNNDSSLFLDTFNDIFSTNYKNWSKCKEKFLTPYKELFDEVSDVSFNFWIEGDKLKIHSYSTSEPEAIPVYENPNITTTIKRTLKYQKKKYKLSDIEFQMLEVMYKTYGYERISKRIKNNPELKNLTGKEYVEKAYEISKRNLNDKEDLFS</sequence>
<proteinExistence type="predicted"/>
<dbReference type="RefSeq" id="WP_146047014.1">
    <property type="nucleotide sequence ID" value="NZ_PQNY01000017.1"/>
</dbReference>
<reference evidence="1 2" key="1">
    <citation type="submission" date="2018-01" db="EMBL/GenBank/DDBJ databases">
        <title>Genomic Encyclopedia of Type Strains, Phase I: the one thousand microbial genomes (KMG-I) project.</title>
        <authorList>
            <person name="Goeker M."/>
        </authorList>
    </citation>
    <scope>NUCLEOTIDE SEQUENCE [LARGE SCALE GENOMIC DNA]</scope>
    <source>
        <strain evidence="1 2">DSM 17960</strain>
    </source>
</reference>
<name>A0A2S4N5J0_9FLAO</name>
<protein>
    <submittedName>
        <fullName evidence="1">Uncharacterized protein</fullName>
    </submittedName>
</protein>
<organism evidence="1 2">
    <name type="scientific">Flavobacterium croceum DSM 17960</name>
    <dbReference type="NCBI Taxonomy" id="1121886"/>
    <lineage>
        <taxon>Bacteria</taxon>
        <taxon>Pseudomonadati</taxon>
        <taxon>Bacteroidota</taxon>
        <taxon>Flavobacteriia</taxon>
        <taxon>Flavobacteriales</taxon>
        <taxon>Flavobacteriaceae</taxon>
        <taxon>Flavobacterium</taxon>
    </lineage>
</organism>
<accession>A0A2S4N5J0</accession>
<keyword evidence="2" id="KW-1185">Reference proteome</keyword>
<evidence type="ECO:0000313" key="1">
    <source>
        <dbReference type="EMBL" id="POS00936.1"/>
    </source>
</evidence>
<dbReference type="AlphaFoldDB" id="A0A2S4N5J0"/>
<dbReference type="OrthoDB" id="1269202at2"/>
<evidence type="ECO:0000313" key="2">
    <source>
        <dbReference type="Proteomes" id="UP000237056"/>
    </source>
</evidence>
<dbReference type="EMBL" id="PQNY01000017">
    <property type="protein sequence ID" value="POS00936.1"/>
    <property type="molecule type" value="Genomic_DNA"/>
</dbReference>
<comment type="caution">
    <text evidence="1">The sequence shown here is derived from an EMBL/GenBank/DDBJ whole genome shotgun (WGS) entry which is preliminary data.</text>
</comment>
<gene>
    <name evidence="1" type="ORF">Q361_11740</name>
</gene>